<feature type="non-terminal residue" evidence="2">
    <location>
        <position position="1"/>
    </location>
</feature>
<feature type="region of interest" description="Disordered" evidence="1">
    <location>
        <begin position="34"/>
        <end position="59"/>
    </location>
</feature>
<dbReference type="Proteomes" id="UP000479710">
    <property type="component" value="Unassembled WGS sequence"/>
</dbReference>
<name>A0A6G1DCC2_9ORYZ</name>
<protein>
    <submittedName>
        <fullName evidence="2">Uncharacterized protein</fullName>
    </submittedName>
</protein>
<reference evidence="2 3" key="1">
    <citation type="submission" date="2019-11" db="EMBL/GenBank/DDBJ databases">
        <title>Whole genome sequence of Oryza granulata.</title>
        <authorList>
            <person name="Li W."/>
        </authorList>
    </citation>
    <scope>NUCLEOTIDE SEQUENCE [LARGE SCALE GENOMIC DNA]</scope>
    <source>
        <strain evidence="3">cv. Menghai</strain>
        <tissue evidence="2">Leaf</tissue>
    </source>
</reference>
<organism evidence="2 3">
    <name type="scientific">Oryza meyeriana var. granulata</name>
    <dbReference type="NCBI Taxonomy" id="110450"/>
    <lineage>
        <taxon>Eukaryota</taxon>
        <taxon>Viridiplantae</taxon>
        <taxon>Streptophyta</taxon>
        <taxon>Embryophyta</taxon>
        <taxon>Tracheophyta</taxon>
        <taxon>Spermatophyta</taxon>
        <taxon>Magnoliopsida</taxon>
        <taxon>Liliopsida</taxon>
        <taxon>Poales</taxon>
        <taxon>Poaceae</taxon>
        <taxon>BOP clade</taxon>
        <taxon>Oryzoideae</taxon>
        <taxon>Oryzeae</taxon>
        <taxon>Oryzinae</taxon>
        <taxon>Oryza</taxon>
        <taxon>Oryza meyeriana</taxon>
    </lineage>
</organism>
<comment type="caution">
    <text evidence="2">The sequence shown here is derived from an EMBL/GenBank/DDBJ whole genome shotgun (WGS) entry which is preliminary data.</text>
</comment>
<evidence type="ECO:0000256" key="1">
    <source>
        <dbReference type="SAM" id="MobiDB-lite"/>
    </source>
</evidence>
<sequence length="59" mass="6327">GSTVNPREARAGNEDDTRATLRFACRTAPRFLEHARGTRPIAGSATDSGAPTQLGPRYQ</sequence>
<accession>A0A6G1DCC2</accession>
<proteinExistence type="predicted"/>
<evidence type="ECO:0000313" key="2">
    <source>
        <dbReference type="EMBL" id="KAF0910029.1"/>
    </source>
</evidence>
<dbReference type="AlphaFoldDB" id="A0A6G1DCC2"/>
<dbReference type="OrthoDB" id="10584810at2759"/>
<dbReference type="EMBL" id="SPHZ02000006">
    <property type="protein sequence ID" value="KAF0910029.1"/>
    <property type="molecule type" value="Genomic_DNA"/>
</dbReference>
<evidence type="ECO:0000313" key="3">
    <source>
        <dbReference type="Proteomes" id="UP000479710"/>
    </source>
</evidence>
<gene>
    <name evidence="2" type="ORF">E2562_001270</name>
</gene>
<keyword evidence="3" id="KW-1185">Reference proteome</keyword>